<dbReference type="Proteomes" id="UP000663525">
    <property type="component" value="Chromosome"/>
</dbReference>
<dbReference type="AlphaFoldDB" id="A0A897N0A1"/>
<reference evidence="1" key="1">
    <citation type="submission" date="2020-11" db="EMBL/GenBank/DDBJ databases">
        <title>Carbohydrate-dependent, anaerobic sulfur respiration: A novel catabolism in halophilic archaea.</title>
        <authorList>
            <person name="Sorokin D.Y."/>
            <person name="Messina E."/>
            <person name="Smedile F."/>
            <person name="La Cono V."/>
            <person name="Hallsworth J.E."/>
            <person name="Yakimov M.M."/>
        </authorList>
    </citation>
    <scope>NUCLEOTIDE SEQUENCE</scope>
    <source>
        <strain evidence="1">HSR12-1</strain>
    </source>
</reference>
<protein>
    <submittedName>
        <fullName evidence="1">Uncharacterized protein</fullName>
    </submittedName>
</protein>
<accession>A0A897N0A1</accession>
<proteinExistence type="predicted"/>
<sequence length="40" mass="4387">MAATVGFITNTRLRMKAVGYTSMIQKSRLPNVFSPAGGQW</sequence>
<evidence type="ECO:0000313" key="1">
    <source>
        <dbReference type="EMBL" id="QSG06114.1"/>
    </source>
</evidence>
<dbReference type="EMBL" id="CP064787">
    <property type="protein sequence ID" value="QSG06114.1"/>
    <property type="molecule type" value="Genomic_DNA"/>
</dbReference>
<name>A0A897N0A1_9EURY</name>
<organism evidence="1 2">
    <name type="scientific">Halapricum desulfuricans</name>
    <dbReference type="NCBI Taxonomy" id="2841257"/>
    <lineage>
        <taxon>Archaea</taxon>
        <taxon>Methanobacteriati</taxon>
        <taxon>Methanobacteriota</taxon>
        <taxon>Stenosarchaea group</taxon>
        <taxon>Halobacteria</taxon>
        <taxon>Halobacteriales</taxon>
        <taxon>Haloarculaceae</taxon>
        <taxon>Halapricum</taxon>
    </lineage>
</organism>
<gene>
    <name evidence="1" type="ORF">HSR121_1779</name>
</gene>
<evidence type="ECO:0000313" key="2">
    <source>
        <dbReference type="Proteomes" id="UP000663525"/>
    </source>
</evidence>